<comment type="subcellular location">
    <subcellularLocation>
        <location evidence="1">Membrane</location>
        <topology evidence="1">Multi-pass membrane protein</topology>
    </subcellularLocation>
</comment>
<evidence type="ECO:0000256" key="5">
    <source>
        <dbReference type="SAM" id="Phobius"/>
    </source>
</evidence>
<feature type="domain" description="Methylamine utilisation protein MauE" evidence="6">
    <location>
        <begin position="137"/>
        <end position="230"/>
    </location>
</feature>
<feature type="transmembrane region" description="Helical" evidence="5">
    <location>
        <begin position="121"/>
        <end position="150"/>
    </location>
</feature>
<sequence>MILDGWSMNSTNKQPDRAELVSRYWSGALALLLGVSYRLWLPGAWTQSEFYPAVPLFGVPSWLGTFVTVSLMPLLMVGCGVVFFSGRNGMLRRTGWLAIAVMLLLGFATDQHRLQPWAYQSFLYACLFVLLPSSLWLTALRVLMISVYLYSSIGKFDFQFLHTVGQDFLGTVTRWTPVDISQWDHRTRLIAAGGFPAVELLLAILLVFPRTRRGGGVLAITMHFGLIVILSPWGMHHSLGVLCWNAVLAGQAYLLFVMPEHAKPDEVHGTTQRDESMAGRSVRVMLASVIVLAAVVLPLTERRGRYDQANWRWDHWLSWALYSPHNSRVSVEVHRRVIAEMPLGLRDALRDGDDQDAWREFDLGALSLQARGVPVLPQARYQLKLAIAIAEQQGWSHEIRGVLRSCSDRWDGTREEEWMNQLDAMRNVVAKYW</sequence>
<feature type="transmembrane region" description="Helical" evidence="5">
    <location>
        <begin position="278"/>
        <end position="299"/>
    </location>
</feature>
<proteinExistence type="predicted"/>
<dbReference type="GO" id="GO:0016020">
    <property type="term" value="C:membrane"/>
    <property type="evidence" value="ECO:0007669"/>
    <property type="project" value="UniProtKB-SubCell"/>
</dbReference>
<keyword evidence="8" id="KW-1185">Reference proteome</keyword>
<dbReference type="EMBL" id="ANOH01000263">
    <property type="protein sequence ID" value="EMI54732.1"/>
    <property type="molecule type" value="Genomic_DNA"/>
</dbReference>
<keyword evidence="3 5" id="KW-1133">Transmembrane helix</keyword>
<reference evidence="7 8" key="1">
    <citation type="journal article" date="2013" name="Mar. Genomics">
        <title>Expression of sulfatases in Rhodopirellula baltica and the diversity of sulfatases in the genus Rhodopirellula.</title>
        <authorList>
            <person name="Wegner C.E."/>
            <person name="Richter-Heitmann T."/>
            <person name="Klindworth A."/>
            <person name="Klockow C."/>
            <person name="Richter M."/>
            <person name="Achstetter T."/>
            <person name="Glockner F.O."/>
            <person name="Harder J."/>
        </authorList>
    </citation>
    <scope>NUCLEOTIDE SEQUENCE [LARGE SCALE GENOMIC DNA]</scope>
    <source>
        <strain evidence="7 8">SM41</strain>
    </source>
</reference>
<organism evidence="7 8">
    <name type="scientific">Rhodopirellula sallentina SM41</name>
    <dbReference type="NCBI Taxonomy" id="1263870"/>
    <lineage>
        <taxon>Bacteria</taxon>
        <taxon>Pseudomonadati</taxon>
        <taxon>Planctomycetota</taxon>
        <taxon>Planctomycetia</taxon>
        <taxon>Pirellulales</taxon>
        <taxon>Pirellulaceae</taxon>
        <taxon>Rhodopirellula</taxon>
    </lineage>
</organism>
<dbReference type="Proteomes" id="UP000011885">
    <property type="component" value="Unassembled WGS sequence"/>
</dbReference>
<evidence type="ECO:0000256" key="3">
    <source>
        <dbReference type="ARBA" id="ARBA00022989"/>
    </source>
</evidence>
<evidence type="ECO:0000259" key="6">
    <source>
        <dbReference type="Pfam" id="PF07291"/>
    </source>
</evidence>
<feature type="transmembrane region" description="Helical" evidence="5">
    <location>
        <begin position="21"/>
        <end position="41"/>
    </location>
</feature>
<keyword evidence="4 5" id="KW-0472">Membrane</keyword>
<name>M5TZU6_9BACT</name>
<gene>
    <name evidence="7" type="ORF">RSSM_03848</name>
</gene>
<dbReference type="Pfam" id="PF07291">
    <property type="entry name" value="MauE"/>
    <property type="match status" value="1"/>
</dbReference>
<dbReference type="PATRIC" id="fig|1263870.3.peg.4080"/>
<accession>M5TZU6</accession>
<feature type="transmembrane region" description="Helical" evidence="5">
    <location>
        <begin position="61"/>
        <end position="84"/>
    </location>
</feature>
<evidence type="ECO:0000256" key="4">
    <source>
        <dbReference type="ARBA" id="ARBA00023136"/>
    </source>
</evidence>
<evidence type="ECO:0000313" key="8">
    <source>
        <dbReference type="Proteomes" id="UP000011885"/>
    </source>
</evidence>
<dbReference type="AlphaFoldDB" id="M5TZU6"/>
<dbReference type="InterPro" id="IPR009908">
    <property type="entry name" value="Methylamine_util_MauE"/>
</dbReference>
<comment type="caution">
    <text evidence="7">The sequence shown here is derived from an EMBL/GenBank/DDBJ whole genome shotgun (WGS) entry which is preliminary data.</text>
</comment>
<protein>
    <submittedName>
        <fullName evidence="7">Putative membrane protein</fullName>
    </submittedName>
</protein>
<evidence type="ECO:0000256" key="1">
    <source>
        <dbReference type="ARBA" id="ARBA00004141"/>
    </source>
</evidence>
<feature type="transmembrane region" description="Helical" evidence="5">
    <location>
        <begin position="214"/>
        <end position="232"/>
    </location>
</feature>
<dbReference type="GO" id="GO:0030416">
    <property type="term" value="P:methylamine metabolic process"/>
    <property type="evidence" value="ECO:0007669"/>
    <property type="project" value="InterPro"/>
</dbReference>
<evidence type="ECO:0000313" key="7">
    <source>
        <dbReference type="EMBL" id="EMI54732.1"/>
    </source>
</evidence>
<keyword evidence="2 5" id="KW-0812">Transmembrane</keyword>
<evidence type="ECO:0000256" key="2">
    <source>
        <dbReference type="ARBA" id="ARBA00022692"/>
    </source>
</evidence>
<feature type="transmembrane region" description="Helical" evidence="5">
    <location>
        <begin position="189"/>
        <end position="208"/>
    </location>
</feature>